<evidence type="ECO:0000313" key="1">
    <source>
        <dbReference type="EMBL" id="KAI4581175.1"/>
    </source>
</evidence>
<gene>
    <name evidence="1" type="ORF">MJG53_010717</name>
</gene>
<reference evidence="1" key="1">
    <citation type="submission" date="2022-03" db="EMBL/GenBank/DDBJ databases">
        <title>Genomic analyses of argali, domestic sheep and their hybrids provide insights into chromosomal evolution, heterosis and genetic basis of agronomic traits.</title>
        <authorList>
            <person name="Li M."/>
        </authorList>
    </citation>
    <scope>NUCLEOTIDE SEQUENCE</scope>
    <source>
        <strain evidence="1">F1 hybrid</strain>
    </source>
</reference>
<protein>
    <submittedName>
        <fullName evidence="1">Uncharacterized protein</fullName>
    </submittedName>
</protein>
<dbReference type="EMBL" id="CM043036">
    <property type="protein sequence ID" value="KAI4581175.1"/>
    <property type="molecule type" value="Genomic_DNA"/>
</dbReference>
<proteinExistence type="predicted"/>
<organism evidence="1 2">
    <name type="scientific">Ovis ammon polii x Ovis aries</name>
    <dbReference type="NCBI Taxonomy" id="2918886"/>
    <lineage>
        <taxon>Eukaryota</taxon>
        <taxon>Metazoa</taxon>
        <taxon>Chordata</taxon>
        <taxon>Craniata</taxon>
        <taxon>Vertebrata</taxon>
        <taxon>Euteleostomi</taxon>
        <taxon>Mammalia</taxon>
        <taxon>Eutheria</taxon>
        <taxon>Laurasiatheria</taxon>
        <taxon>Artiodactyla</taxon>
        <taxon>Ruminantia</taxon>
        <taxon>Pecora</taxon>
        <taxon>Bovidae</taxon>
        <taxon>Caprinae</taxon>
        <taxon>Ovis</taxon>
    </lineage>
</organism>
<comment type="caution">
    <text evidence="1">The sequence shown here is derived from an EMBL/GenBank/DDBJ whole genome shotgun (WGS) entry which is preliminary data.</text>
</comment>
<sequence>SGLVEDFQELRRTLETLNMFSANLGFFFLHLAQILTLEALAWGLSAKWWNNWLSQHHVKTNIYPKDPDIKVGPFYVIGDLQPVKGPEEVRSPLDGCLLQPSRNIMWMCIALFFSDFGNETSFLEVNAYS</sequence>
<keyword evidence="2" id="KW-1185">Reference proteome</keyword>
<accession>A0ACB9UVE0</accession>
<evidence type="ECO:0000313" key="2">
    <source>
        <dbReference type="Proteomes" id="UP001057279"/>
    </source>
</evidence>
<dbReference type="Proteomes" id="UP001057279">
    <property type="component" value="Linkage Group LG11"/>
</dbReference>
<feature type="non-terminal residue" evidence="1">
    <location>
        <position position="1"/>
    </location>
</feature>
<name>A0ACB9UVE0_9CETA</name>